<dbReference type="GO" id="GO:0016887">
    <property type="term" value="F:ATP hydrolysis activity"/>
    <property type="evidence" value="ECO:0007669"/>
    <property type="project" value="InterPro"/>
</dbReference>
<comment type="caution">
    <text evidence="5">The sequence shown here is derived from an EMBL/GenBank/DDBJ whole genome shotgun (WGS) entry which is preliminary data.</text>
</comment>
<dbReference type="OrthoDB" id="9795626at2"/>
<evidence type="ECO:0000256" key="2">
    <source>
        <dbReference type="ARBA" id="ARBA00011322"/>
    </source>
</evidence>
<dbReference type="Proteomes" id="UP000317722">
    <property type="component" value="Unassembled WGS sequence"/>
</dbReference>
<dbReference type="EMBL" id="RCZM01000002">
    <property type="protein sequence ID" value="TPG18042.1"/>
    <property type="molecule type" value="Genomic_DNA"/>
</dbReference>
<dbReference type="Gene3D" id="3.40.50.300">
    <property type="entry name" value="P-loop containing nucleotide triphosphate hydrolases"/>
    <property type="match status" value="2"/>
</dbReference>
<evidence type="ECO:0000256" key="1">
    <source>
        <dbReference type="ARBA" id="ARBA00006930"/>
    </source>
</evidence>
<dbReference type="SUPFAM" id="SSF52540">
    <property type="entry name" value="P-loop containing nucleoside triphosphate hydrolases"/>
    <property type="match status" value="1"/>
</dbReference>
<sequence>MRLHRLEVTAFGPFAGTVEVDLDAVSAGGLFLIRGATGAGKTSLLDAVAFALYADVPGARSKKQLHSDHAERGTVPSVTLEFTASGRRLKIERSPEFHRPKSRGGGETKVQAKAVLWEHRGGQWVALSTRHDEVADVVKDVLGMGLEQFSKVVLLPQGDFAAFLRATPEERRELLQRLFDVSAFAGIEDWFAAQRKDSAALVAEHRAALNSDLAVLADVLADAPAVDGGSRNWSELAITELPSALAAARQSLDAGSTARLAAVDATRLSDAAATTAHATATETAARRLRGLAARSAIAALEAERDAQEARVARLELGERAASVEGDLKALGRVTAALQSGQDRAANTEPDVARWALAGRGQTAIDLVVDRLDTGGEALATAARVQTSLDGREVTRARLVQVLATARHEVERSTTTLSTHQEQAARATEALGAAQQSAAKVEAATARVAQASTLLKARRALDSTAQQQVQAESAIGAQRTLTQDLRDVYQDRRQARLDAMAGELASRLEQAQPCPVCGSPDHPSPAPSGDLVSAEDVAAAESTWQTAAAQLGAAERAAAGLAGTAAQLREQLGDEERDEDALAAALVDARHVLTALTSSAATLDHTRMTVESVNAAVESVTAQLAGLRAEATAAVSRIEALDTELATERAALVAAVAAHYESCPCAEPGPADHDLAATLADPDRLDTTTTHHEAAVVAATAHAASLRELSRATRDHDEVVAATGDSFRAAGFSDAAQARAGLLPTAEVAHLRTEVAAHVEAALVARTTLDEPGVLSALEAPAPEVATLAAARDAAHAAYTAAVAADTLVRRTLTGLDRVLGSLTRRCAEITEAEARHHVLRELADTVAGTSPTNALRMRLSAFVLAARLEKVATLANERLSGMGEGRYQLRHSDHLAARGARSGLGLEVLDQWTGQTRDTSSLSGGESFMASLALALGLADAVREESGGFDLQTLFVDEGFGTLDDESLEQVMAVLDDLREGGRAVGVVSHVAELRTRIPNQVVVRKTERGSSVQVTTTDEAAPAA</sequence>
<comment type="subunit">
    <text evidence="2">Heterodimer of SbcC and SbcD.</text>
</comment>
<accession>A0A502CZI1</accession>
<dbReference type="InterPro" id="IPR038729">
    <property type="entry name" value="Rad50/SbcC_AAA"/>
</dbReference>
<feature type="domain" description="Rad50/SbcC-type AAA" evidence="4">
    <location>
        <begin position="5"/>
        <end position="180"/>
    </location>
</feature>
<organism evidence="5 6">
    <name type="scientific">Pedococcus bigeumensis</name>
    <dbReference type="NCBI Taxonomy" id="433644"/>
    <lineage>
        <taxon>Bacteria</taxon>
        <taxon>Bacillati</taxon>
        <taxon>Actinomycetota</taxon>
        <taxon>Actinomycetes</taxon>
        <taxon>Micrococcales</taxon>
        <taxon>Intrasporangiaceae</taxon>
        <taxon>Pedococcus</taxon>
    </lineage>
</organism>
<dbReference type="Pfam" id="PF13476">
    <property type="entry name" value="AAA_23"/>
    <property type="match status" value="1"/>
</dbReference>
<dbReference type="AlphaFoldDB" id="A0A502CZI1"/>
<gene>
    <name evidence="5" type="ORF">EAH86_06420</name>
</gene>
<evidence type="ECO:0000256" key="3">
    <source>
        <dbReference type="ARBA" id="ARBA00013368"/>
    </source>
</evidence>
<dbReference type="Gene3D" id="1.10.287.1490">
    <property type="match status" value="1"/>
</dbReference>
<dbReference type="InterPro" id="IPR027417">
    <property type="entry name" value="P-loop_NTPase"/>
</dbReference>
<name>A0A502CZI1_9MICO</name>
<dbReference type="Pfam" id="PF13558">
    <property type="entry name" value="SbcC_Walker_B"/>
    <property type="match status" value="1"/>
</dbReference>
<proteinExistence type="inferred from homology"/>
<dbReference type="PANTHER" id="PTHR32114">
    <property type="entry name" value="ABC TRANSPORTER ABCH.3"/>
    <property type="match status" value="1"/>
</dbReference>
<protein>
    <recommendedName>
        <fullName evidence="3">Nuclease SbcCD subunit C</fullName>
    </recommendedName>
</protein>
<dbReference type="RefSeq" id="WP_140737868.1">
    <property type="nucleotide sequence ID" value="NZ_RCZM01000002.1"/>
</dbReference>
<dbReference type="PANTHER" id="PTHR32114:SF2">
    <property type="entry name" value="ABC TRANSPORTER ABCH.3"/>
    <property type="match status" value="1"/>
</dbReference>
<keyword evidence="6" id="KW-1185">Reference proteome</keyword>
<evidence type="ECO:0000313" key="5">
    <source>
        <dbReference type="EMBL" id="TPG18042.1"/>
    </source>
</evidence>
<dbReference type="GO" id="GO:0006302">
    <property type="term" value="P:double-strand break repair"/>
    <property type="evidence" value="ECO:0007669"/>
    <property type="project" value="InterPro"/>
</dbReference>
<comment type="similarity">
    <text evidence="1">Belongs to the SMC family. SbcC subfamily.</text>
</comment>
<evidence type="ECO:0000259" key="4">
    <source>
        <dbReference type="Pfam" id="PF13476"/>
    </source>
</evidence>
<evidence type="ECO:0000313" key="6">
    <source>
        <dbReference type="Proteomes" id="UP000317722"/>
    </source>
</evidence>
<reference evidence="5 6" key="1">
    <citation type="journal article" date="2019" name="Environ. Microbiol.">
        <title>Species interactions and distinct microbial communities in high Arctic permafrost affected cryosols are associated with the CH4 and CO2 gas fluxes.</title>
        <authorList>
            <person name="Altshuler I."/>
            <person name="Hamel J."/>
            <person name="Turney S."/>
            <person name="Magnuson E."/>
            <person name="Levesque R."/>
            <person name="Greer C."/>
            <person name="Whyte L.G."/>
        </authorList>
    </citation>
    <scope>NUCLEOTIDE SEQUENCE [LARGE SCALE GENOMIC DNA]</scope>
    <source>
        <strain evidence="5 6">S9.3A</strain>
    </source>
</reference>